<dbReference type="GO" id="GO:0003677">
    <property type="term" value="F:DNA binding"/>
    <property type="evidence" value="ECO:0007669"/>
    <property type="project" value="UniProtKB-KW"/>
</dbReference>
<dbReference type="EMBL" id="AAMS01000010">
    <property type="protein sequence ID" value="EAQ05358.1"/>
    <property type="molecule type" value="Genomic_DNA"/>
</dbReference>
<dbReference type="InterPro" id="IPR001387">
    <property type="entry name" value="Cro/C1-type_HTH"/>
</dbReference>
<dbReference type="Gene3D" id="1.10.260.40">
    <property type="entry name" value="lambda repressor-like DNA-binding domains"/>
    <property type="match status" value="1"/>
</dbReference>
<keyword evidence="6" id="KW-1185">Reference proteome</keyword>
<name>A3V8Z5_9RHOB</name>
<dbReference type="SUPFAM" id="SSF47413">
    <property type="entry name" value="lambda repressor-like DNA-binding domains"/>
    <property type="match status" value="1"/>
</dbReference>
<dbReference type="CDD" id="cd00093">
    <property type="entry name" value="HTH_XRE"/>
    <property type="match status" value="1"/>
</dbReference>
<dbReference type="PANTHER" id="PTHR36511">
    <property type="entry name" value="MERR FAMILY BACTERIAL REGULATORY PROTEIN"/>
    <property type="match status" value="1"/>
</dbReference>
<dbReference type="InterPro" id="IPR052359">
    <property type="entry name" value="HTH-type_reg/antitoxin"/>
</dbReference>
<dbReference type="Pfam" id="PF01381">
    <property type="entry name" value="HTH_3"/>
    <property type="match status" value="1"/>
</dbReference>
<evidence type="ECO:0000256" key="2">
    <source>
        <dbReference type="ARBA" id="ARBA00023125"/>
    </source>
</evidence>
<sequence>MGVYKTDGAAPAGRIDVSRVDATTEAEIKRHMLEDDLAALADAGDYARQIRRRLGLTQVQLATKLDVPIDTLRNWEQGKRYPTGPAKALLKILDRAPEAALAALNGA</sequence>
<keyword evidence="1" id="KW-0805">Transcription regulation</keyword>
<dbReference type="Proteomes" id="UP000004507">
    <property type="component" value="Unassembled WGS sequence"/>
</dbReference>
<dbReference type="PROSITE" id="PS50943">
    <property type="entry name" value="HTH_CROC1"/>
    <property type="match status" value="1"/>
</dbReference>
<feature type="domain" description="HTH cro/C1-type" evidence="4">
    <location>
        <begin position="48"/>
        <end position="100"/>
    </location>
</feature>
<dbReference type="SMART" id="SM00530">
    <property type="entry name" value="HTH_XRE"/>
    <property type="match status" value="1"/>
</dbReference>
<accession>A3V8Z5</accession>
<keyword evidence="3" id="KW-0804">Transcription</keyword>
<comment type="caution">
    <text evidence="5">The sequence shown here is derived from an EMBL/GenBank/DDBJ whole genome shotgun (WGS) entry which is preliminary data.</text>
</comment>
<dbReference type="AlphaFoldDB" id="A3V8Z5"/>
<proteinExistence type="predicted"/>
<organism evidence="5 6">
    <name type="scientific">Yoonia vestfoldensis SKA53</name>
    <dbReference type="NCBI Taxonomy" id="314232"/>
    <lineage>
        <taxon>Bacteria</taxon>
        <taxon>Pseudomonadati</taxon>
        <taxon>Pseudomonadota</taxon>
        <taxon>Alphaproteobacteria</taxon>
        <taxon>Rhodobacterales</taxon>
        <taxon>Paracoccaceae</taxon>
        <taxon>Yoonia</taxon>
    </lineage>
</organism>
<dbReference type="STRING" id="314232.SKA53_00240"/>
<dbReference type="eggNOG" id="COG2944">
    <property type="taxonomic scope" value="Bacteria"/>
</dbReference>
<reference evidence="5 6" key="1">
    <citation type="submission" date="2006-01" db="EMBL/GenBank/DDBJ databases">
        <authorList>
            <person name="Hagstrom A."/>
            <person name="Ferriera S."/>
            <person name="Johnson J."/>
            <person name="Kravitz S."/>
            <person name="Halpern A."/>
            <person name="Remington K."/>
            <person name="Beeson K."/>
            <person name="Tran B."/>
            <person name="Rogers Y.-H."/>
            <person name="Friedman R."/>
            <person name="Venter J.C."/>
        </authorList>
    </citation>
    <scope>NUCLEOTIDE SEQUENCE [LARGE SCALE GENOMIC DNA]</scope>
    <source>
        <strain evidence="5 6">SKA53</strain>
    </source>
</reference>
<evidence type="ECO:0000256" key="1">
    <source>
        <dbReference type="ARBA" id="ARBA00023015"/>
    </source>
</evidence>
<dbReference type="HOGENOM" id="CLU_144725_5_0_5"/>
<dbReference type="RefSeq" id="WP_007204009.1">
    <property type="nucleotide sequence ID" value="NZ_CH672414.1"/>
</dbReference>
<evidence type="ECO:0000313" key="6">
    <source>
        <dbReference type="Proteomes" id="UP000004507"/>
    </source>
</evidence>
<protein>
    <submittedName>
        <fullName evidence="5">Transcriptional regulator, XRE family</fullName>
    </submittedName>
</protein>
<dbReference type="InterPro" id="IPR010982">
    <property type="entry name" value="Lambda_DNA-bd_dom_sf"/>
</dbReference>
<keyword evidence="2" id="KW-0238">DNA-binding</keyword>
<gene>
    <name evidence="5" type="ORF">SKA53_00240</name>
</gene>
<dbReference type="PANTHER" id="PTHR36511:SF4">
    <property type="entry name" value="ANTITOXIN MQSA"/>
    <property type="match status" value="1"/>
</dbReference>
<dbReference type="OrthoDB" id="461984at2"/>
<evidence type="ECO:0000313" key="5">
    <source>
        <dbReference type="EMBL" id="EAQ05358.1"/>
    </source>
</evidence>
<evidence type="ECO:0000256" key="3">
    <source>
        <dbReference type="ARBA" id="ARBA00023163"/>
    </source>
</evidence>
<evidence type="ECO:0000259" key="4">
    <source>
        <dbReference type="PROSITE" id="PS50943"/>
    </source>
</evidence>